<sequence>MRQNHLIYLACPKCKADLAISEVSEKIGESIKNGTLQCLSCDSKYNISNHIPRFVPQDNYASGFGFEWSKHSRTQYDSYSGVNVSEKRFFEETRWSRNLEGESILEVGSGSGRFTEQAASTNAMVVSIDFSYAVDANYESNGNKENVLIIQGDIYALPIKQNYFDKVFCFGVLQHTPRPKEAFLELYKYPKHGGTLVIDIYRKLPWPLQMFITKYWVRPFTRQMEPATLYNFCSKYVRFMWPIAKVINKLPKGNKINRQLLIADYRGVFDLSDDMLKEWAILDTFDMLSPAYDYPQTLETIEEWFAETGLKFVEVTDGYLGPLGRGTK</sequence>
<protein>
    <submittedName>
        <fullName evidence="2">2-polyprenyl-3-methyl-5-hydroxy-6-metoxy-1, 4-benzoquinol methylase</fullName>
    </submittedName>
</protein>
<dbReference type="GO" id="GO:0008757">
    <property type="term" value="F:S-adenosylmethionine-dependent methyltransferase activity"/>
    <property type="evidence" value="ECO:0007669"/>
    <property type="project" value="InterPro"/>
</dbReference>
<dbReference type="Pfam" id="PF08241">
    <property type="entry name" value="Methyltransf_11"/>
    <property type="match status" value="1"/>
</dbReference>
<dbReference type="SUPFAM" id="SSF158997">
    <property type="entry name" value="Trm112p-like"/>
    <property type="match status" value="1"/>
</dbReference>
<keyword evidence="2" id="KW-0489">Methyltransferase</keyword>
<dbReference type="GO" id="GO:0032259">
    <property type="term" value="P:methylation"/>
    <property type="evidence" value="ECO:0007669"/>
    <property type="project" value="UniProtKB-KW"/>
</dbReference>
<name>A0A7D9D3C2_9GAMM</name>
<dbReference type="Gene3D" id="3.40.50.150">
    <property type="entry name" value="Vaccinia Virus protein VP39"/>
    <property type="match status" value="1"/>
</dbReference>
<dbReference type="AlphaFoldDB" id="A0A7D9D3C2"/>
<organism evidence="2">
    <name type="scientific">uncultured Woeseiaceae bacterium</name>
    <dbReference type="NCBI Taxonomy" id="1983305"/>
    <lineage>
        <taxon>Bacteria</taxon>
        <taxon>Pseudomonadati</taxon>
        <taxon>Pseudomonadota</taxon>
        <taxon>Gammaproteobacteria</taxon>
        <taxon>Woeseiales</taxon>
        <taxon>Woeseiaceae</taxon>
        <taxon>environmental samples</taxon>
    </lineage>
</organism>
<dbReference type="Gene3D" id="2.20.25.10">
    <property type="match status" value="1"/>
</dbReference>
<evidence type="ECO:0000259" key="1">
    <source>
        <dbReference type="Pfam" id="PF08241"/>
    </source>
</evidence>
<dbReference type="InterPro" id="IPR029063">
    <property type="entry name" value="SAM-dependent_MTases_sf"/>
</dbReference>
<dbReference type="CDD" id="cd02440">
    <property type="entry name" value="AdoMet_MTases"/>
    <property type="match status" value="1"/>
</dbReference>
<dbReference type="InterPro" id="IPR013216">
    <property type="entry name" value="Methyltransf_11"/>
</dbReference>
<feature type="domain" description="Methyltransferase type 11" evidence="1">
    <location>
        <begin position="105"/>
        <end position="198"/>
    </location>
</feature>
<reference evidence="2" key="1">
    <citation type="submission" date="2019-07" db="EMBL/GenBank/DDBJ databases">
        <authorList>
            <person name="Weber M."/>
            <person name="Kostadinov I."/>
            <person name="Kostadinov D I."/>
        </authorList>
    </citation>
    <scope>NUCLEOTIDE SEQUENCE</scope>
    <source>
        <strain evidence="2">Gfbio:sag-sample-m06:053724c1-46a9-4a36-b237-ea2bf867836b</strain>
    </source>
</reference>
<gene>
    <name evidence="2" type="ORF">JTBM06_V1_70010</name>
</gene>
<keyword evidence="2" id="KW-0808">Transferase</keyword>
<dbReference type="SUPFAM" id="SSF53335">
    <property type="entry name" value="S-adenosyl-L-methionine-dependent methyltransferases"/>
    <property type="match status" value="1"/>
</dbReference>
<evidence type="ECO:0000313" key="2">
    <source>
        <dbReference type="EMBL" id="VUX55655.1"/>
    </source>
</evidence>
<dbReference type="EMBL" id="LR633967">
    <property type="protein sequence ID" value="VUX55655.1"/>
    <property type="molecule type" value="Genomic_DNA"/>
</dbReference>
<accession>A0A7D9D3C2</accession>
<dbReference type="PANTHER" id="PTHR43861:SF1">
    <property type="entry name" value="TRANS-ACONITATE 2-METHYLTRANSFERASE"/>
    <property type="match status" value="1"/>
</dbReference>
<proteinExistence type="predicted"/>
<dbReference type="PANTHER" id="PTHR43861">
    <property type="entry name" value="TRANS-ACONITATE 2-METHYLTRANSFERASE-RELATED"/>
    <property type="match status" value="1"/>
</dbReference>